<dbReference type="RefSeq" id="XP_027118701.2">
    <property type="nucleotide sequence ID" value="XM_027262900.2"/>
</dbReference>
<protein>
    <recommendedName>
        <fullName evidence="1">MULE transposase domain-containing protein</fullName>
    </recommendedName>
</protein>
<dbReference type="GeneID" id="113735939"/>
<dbReference type="Proteomes" id="UP001652660">
    <property type="component" value="Chromosome 3c"/>
</dbReference>
<gene>
    <name evidence="3" type="primary">LOC113735939</name>
</gene>
<dbReference type="OrthoDB" id="683469at2759"/>
<evidence type="ECO:0000313" key="2">
    <source>
        <dbReference type="Proteomes" id="UP001652660"/>
    </source>
</evidence>
<evidence type="ECO:0000259" key="1">
    <source>
        <dbReference type="Pfam" id="PF10551"/>
    </source>
</evidence>
<organism evidence="2 3">
    <name type="scientific">Coffea arabica</name>
    <name type="common">Arabian coffee</name>
    <dbReference type="NCBI Taxonomy" id="13443"/>
    <lineage>
        <taxon>Eukaryota</taxon>
        <taxon>Viridiplantae</taxon>
        <taxon>Streptophyta</taxon>
        <taxon>Embryophyta</taxon>
        <taxon>Tracheophyta</taxon>
        <taxon>Spermatophyta</taxon>
        <taxon>Magnoliopsida</taxon>
        <taxon>eudicotyledons</taxon>
        <taxon>Gunneridae</taxon>
        <taxon>Pentapetalae</taxon>
        <taxon>asterids</taxon>
        <taxon>lamiids</taxon>
        <taxon>Gentianales</taxon>
        <taxon>Rubiaceae</taxon>
        <taxon>Ixoroideae</taxon>
        <taxon>Gardenieae complex</taxon>
        <taxon>Bertiereae - Coffeeae clade</taxon>
        <taxon>Coffeeae</taxon>
        <taxon>Coffea</taxon>
    </lineage>
</organism>
<dbReference type="InterPro" id="IPR018289">
    <property type="entry name" value="MULE_transposase_dom"/>
</dbReference>
<evidence type="ECO:0000313" key="3">
    <source>
        <dbReference type="RefSeq" id="XP_027118701.2"/>
    </source>
</evidence>
<name>A0A6P6WVL0_COFAR</name>
<dbReference type="AlphaFoldDB" id="A0A6P6WVL0"/>
<reference evidence="3" key="2">
    <citation type="submission" date="2025-08" db="UniProtKB">
        <authorList>
            <consortium name="RefSeq"/>
        </authorList>
    </citation>
    <scope>IDENTIFICATION</scope>
    <source>
        <tissue evidence="3">Leaves</tissue>
    </source>
</reference>
<keyword evidence="2" id="KW-1185">Reference proteome</keyword>
<dbReference type="PANTHER" id="PTHR31973">
    <property type="entry name" value="POLYPROTEIN, PUTATIVE-RELATED"/>
    <property type="match status" value="1"/>
</dbReference>
<accession>A0A6P6WVL0</accession>
<proteinExistence type="predicted"/>
<sequence>MTWYVRCKSHSASLPCNWQLRATLRCTHNIWKIVTFVKEHTCVRVSNSNDHRQLSLELIAEYIIHYVQNGPLYAIKEIQTSIKRAFDTDVSYKKAWYARRRAIDIVYGDWPTSIAALPTYMQELVKANPGTVVEWKHHPQSSTGCIIFHYVFWAFGPVIESFRHLKLVICVDGTFMKGTYKAKLLVAVGFDASNRQWPLAFALVDEETNRSWTWFMSHLRRHVCREVENICVISDRHKGITHAMNTLPEWKEPLAVHRYYLIHVQRSQNFRNQRLKDLMWAAGAANQAKKYEAFMEQIWLLNEEAYKWLNGGSEELNKRDLVLRPLQEYITKWIVDVPMRLVVVVTVHRQATTPPIAFFTLVCGVTISLEKSRFSSGRTRRTLNFNKTLNPTDHMMGH</sequence>
<feature type="domain" description="MULE transposase" evidence="1">
    <location>
        <begin position="168"/>
        <end position="252"/>
    </location>
</feature>
<dbReference type="PANTHER" id="PTHR31973:SF195">
    <property type="entry name" value="MUDR FAMILY TRANSPOSASE"/>
    <property type="match status" value="1"/>
</dbReference>
<dbReference type="Pfam" id="PF10551">
    <property type="entry name" value="MULE"/>
    <property type="match status" value="1"/>
</dbReference>
<reference evidence="2" key="1">
    <citation type="journal article" date="2025" name="Foods">
        <title>Unveiling the Microbial Signatures of Arabica Coffee Cherries: Insights into Ripeness Specific Diversity, Functional Traits, and Implications for Quality and Safety.</title>
        <authorList>
            <consortium name="RefSeq"/>
            <person name="Tenea G.N."/>
            <person name="Cifuentes V."/>
            <person name="Reyes P."/>
            <person name="Cevallos-Vallejos M."/>
        </authorList>
    </citation>
    <scope>NUCLEOTIDE SEQUENCE [LARGE SCALE GENOMIC DNA]</scope>
</reference>